<sequence>MEIKQLHKQLLQNMEHYQFALRVLQLCNEAKVEKLTAVLGHVFHPFALLVVVGMGGFVDGFIFVFLLN</sequence>
<keyword evidence="1" id="KW-0472">Membrane</keyword>
<proteinExistence type="predicted"/>
<dbReference type="KEGG" id="peo:AS203_06835"/>
<evidence type="ECO:0000313" key="2">
    <source>
        <dbReference type="EMBL" id="ALO48829.1"/>
    </source>
</evidence>
<organism evidence="2 3">
    <name type="scientific">Hoylesella enoeca</name>
    <dbReference type="NCBI Taxonomy" id="76123"/>
    <lineage>
        <taxon>Bacteria</taxon>
        <taxon>Pseudomonadati</taxon>
        <taxon>Bacteroidota</taxon>
        <taxon>Bacteroidia</taxon>
        <taxon>Bacteroidales</taxon>
        <taxon>Prevotellaceae</taxon>
        <taxon>Hoylesella</taxon>
    </lineage>
</organism>
<reference evidence="3" key="1">
    <citation type="submission" date="2015-11" db="EMBL/GenBank/DDBJ databases">
        <authorList>
            <person name="Holder M.E."/>
            <person name="Ajami N.J."/>
            <person name="Petrosino J.F."/>
        </authorList>
    </citation>
    <scope>NUCLEOTIDE SEQUENCE [LARGE SCALE GENOMIC DNA]</scope>
    <source>
        <strain evidence="3">F0113</strain>
    </source>
</reference>
<dbReference type="EMBL" id="CP013195">
    <property type="protein sequence ID" value="ALO48829.1"/>
    <property type="molecule type" value="Genomic_DNA"/>
</dbReference>
<dbReference type="RefSeq" id="WP_025066453.1">
    <property type="nucleotide sequence ID" value="NZ_CP013195.1"/>
</dbReference>
<evidence type="ECO:0000256" key="1">
    <source>
        <dbReference type="SAM" id="Phobius"/>
    </source>
</evidence>
<dbReference type="AlphaFoldDB" id="A0A0S2KKL4"/>
<name>A0A0S2KKL4_9BACT</name>
<evidence type="ECO:0000313" key="3">
    <source>
        <dbReference type="Proteomes" id="UP000056252"/>
    </source>
</evidence>
<protein>
    <submittedName>
        <fullName evidence="2">Uncharacterized protein</fullName>
    </submittedName>
</protein>
<gene>
    <name evidence="2" type="ORF">AS203_06835</name>
</gene>
<accession>A0A0S2KKL4</accession>
<keyword evidence="1" id="KW-0812">Transmembrane</keyword>
<keyword evidence="3" id="KW-1185">Reference proteome</keyword>
<dbReference type="Proteomes" id="UP000056252">
    <property type="component" value="Chromosome"/>
</dbReference>
<keyword evidence="1" id="KW-1133">Transmembrane helix</keyword>
<feature type="transmembrane region" description="Helical" evidence="1">
    <location>
        <begin position="46"/>
        <end position="67"/>
    </location>
</feature>